<dbReference type="CDD" id="cd04301">
    <property type="entry name" value="NAT_SF"/>
    <property type="match status" value="1"/>
</dbReference>
<keyword evidence="1 4" id="KW-0808">Transferase</keyword>
<dbReference type="PANTHER" id="PTHR43877">
    <property type="entry name" value="AMINOALKYLPHOSPHONATE N-ACETYLTRANSFERASE-RELATED-RELATED"/>
    <property type="match status" value="1"/>
</dbReference>
<reference evidence="4 5" key="1">
    <citation type="submission" date="2018-08" db="EMBL/GenBank/DDBJ databases">
        <title>Genome sequencing of Agrobacterium vitis strain ICMP 10754.</title>
        <authorList>
            <person name="Visnovsky S.B."/>
            <person name="Pitman A.R."/>
        </authorList>
    </citation>
    <scope>NUCLEOTIDE SEQUENCE [LARGE SCALE GENOMIC DNA]</scope>
    <source>
        <strain evidence="4 5">ICMP 10754</strain>
    </source>
</reference>
<organism evidence="4 5">
    <name type="scientific">Agrobacterium vitis</name>
    <name type="common">Rhizobium vitis</name>
    <dbReference type="NCBI Taxonomy" id="373"/>
    <lineage>
        <taxon>Bacteria</taxon>
        <taxon>Pseudomonadati</taxon>
        <taxon>Pseudomonadota</taxon>
        <taxon>Alphaproteobacteria</taxon>
        <taxon>Hyphomicrobiales</taxon>
        <taxon>Rhizobiaceae</taxon>
        <taxon>Rhizobium/Agrobacterium group</taxon>
        <taxon>Agrobacterium</taxon>
    </lineage>
</organism>
<dbReference type="OrthoDB" id="5997585at2"/>
<name>A0A368NGI8_AGRVI</name>
<dbReference type="Gene3D" id="3.40.630.30">
    <property type="match status" value="1"/>
</dbReference>
<evidence type="ECO:0000256" key="1">
    <source>
        <dbReference type="ARBA" id="ARBA00022679"/>
    </source>
</evidence>
<comment type="caution">
    <text evidence="4">The sequence shown here is derived from an EMBL/GenBank/DDBJ whole genome shotgun (WGS) entry which is preliminary data.</text>
</comment>
<dbReference type="PANTHER" id="PTHR43877:SF1">
    <property type="entry name" value="ACETYLTRANSFERASE"/>
    <property type="match status" value="1"/>
</dbReference>
<gene>
    <name evidence="4" type="ORF">DXT89_15615</name>
</gene>
<dbReference type="InterPro" id="IPR000182">
    <property type="entry name" value="GNAT_dom"/>
</dbReference>
<dbReference type="EMBL" id="QUSG01000008">
    <property type="protein sequence ID" value="KAA3525974.1"/>
    <property type="molecule type" value="Genomic_DNA"/>
</dbReference>
<keyword evidence="2" id="KW-0012">Acyltransferase</keyword>
<evidence type="ECO:0000313" key="5">
    <source>
        <dbReference type="Proteomes" id="UP000436911"/>
    </source>
</evidence>
<dbReference type="RefSeq" id="WP_060717676.1">
    <property type="nucleotide sequence ID" value="NZ_CP055265.1"/>
</dbReference>
<dbReference type="Proteomes" id="UP000436911">
    <property type="component" value="Unassembled WGS sequence"/>
</dbReference>
<dbReference type="SUPFAM" id="SSF55729">
    <property type="entry name" value="Acyl-CoA N-acyltransferases (Nat)"/>
    <property type="match status" value="1"/>
</dbReference>
<evidence type="ECO:0000259" key="3">
    <source>
        <dbReference type="PROSITE" id="PS51186"/>
    </source>
</evidence>
<evidence type="ECO:0000313" key="4">
    <source>
        <dbReference type="EMBL" id="KAA3525974.1"/>
    </source>
</evidence>
<dbReference type="PROSITE" id="PS51186">
    <property type="entry name" value="GNAT"/>
    <property type="match status" value="1"/>
</dbReference>
<proteinExistence type="predicted"/>
<dbReference type="AlphaFoldDB" id="A0A368NGI8"/>
<dbReference type="GO" id="GO:0016747">
    <property type="term" value="F:acyltransferase activity, transferring groups other than amino-acyl groups"/>
    <property type="evidence" value="ECO:0007669"/>
    <property type="project" value="InterPro"/>
</dbReference>
<dbReference type="InterPro" id="IPR050832">
    <property type="entry name" value="Bact_Acetyltransf"/>
</dbReference>
<evidence type="ECO:0000256" key="2">
    <source>
        <dbReference type="ARBA" id="ARBA00023315"/>
    </source>
</evidence>
<accession>A0A368NGI8</accession>
<sequence>MQIRPANSLDAQGMSKAIDEIFAAGLRKSAGDPEWVLAHYIDHKNRIECSVAQDEDGRILGFQSLRYATADNPYGTPEGWGIIGTHVSPLAARRGVGSALFRETLRAAEAFPVQNIEATIGADNDVGLAYYEAMGFRTYRSSDGLVCKVYRMEAGA</sequence>
<dbReference type="GeneID" id="60684852"/>
<feature type="domain" description="N-acetyltransferase" evidence="3">
    <location>
        <begin position="1"/>
        <end position="156"/>
    </location>
</feature>
<dbReference type="InterPro" id="IPR016181">
    <property type="entry name" value="Acyl_CoA_acyltransferase"/>
</dbReference>
<dbReference type="Pfam" id="PF00583">
    <property type="entry name" value="Acetyltransf_1"/>
    <property type="match status" value="1"/>
</dbReference>
<protein>
    <submittedName>
        <fullName evidence="4">GNAT family N-acetyltransferase</fullName>
    </submittedName>
</protein>